<dbReference type="CDD" id="cd01392">
    <property type="entry name" value="HTH_LacI"/>
    <property type="match status" value="1"/>
</dbReference>
<accession>A0ABW4JE98</accession>
<dbReference type="InterPro" id="IPR000843">
    <property type="entry name" value="HTH_LacI"/>
</dbReference>
<keyword evidence="7" id="KW-1185">Reference proteome</keyword>
<evidence type="ECO:0000313" key="7">
    <source>
        <dbReference type="Proteomes" id="UP001597079"/>
    </source>
</evidence>
<dbReference type="SMART" id="SM00354">
    <property type="entry name" value="HTH_LACI"/>
    <property type="match status" value="1"/>
</dbReference>
<keyword evidence="1" id="KW-0805">Transcription regulation</keyword>
<dbReference type="PROSITE" id="PS50943">
    <property type="entry name" value="HTH_CROC1"/>
    <property type="match status" value="1"/>
</dbReference>
<sequence length="339" mass="37134">MITIYDIAKRAGVSVTTVSRVLNGYADVSPSTRRKVQHIVHELGYRPNAMARGLTTKRSMSVGVFFHDNVNTGLSHPFFLEVINGFKETIGAEGYDLLFFANDTLDNELKTFEARAKHRNVDGLLLWAIPEDDPSLAALVMSSIPSIILDLDLTGPCMGNISCDNFGGAVQAMNFLLENGHRNIAFVSGLLSTHSARERLLGYQHALQLHGIPYRPEWMLEGDYTEKSGYAAAKRLLKSGDLPTAVFCSSDMMAIGVMKALEEGGMLVGEELSLIGFDDIMMASYITPGLTTIRQKKHEMGVIAARALLELIENSDKVPEALTMDTELVVRGTVRPLAL</sequence>
<dbReference type="InterPro" id="IPR001387">
    <property type="entry name" value="Cro/C1-type_HTH"/>
</dbReference>
<dbReference type="SUPFAM" id="SSF47413">
    <property type="entry name" value="lambda repressor-like DNA-binding domains"/>
    <property type="match status" value="1"/>
</dbReference>
<keyword evidence="3" id="KW-0804">Transcription</keyword>
<dbReference type="GO" id="GO:0003677">
    <property type="term" value="F:DNA binding"/>
    <property type="evidence" value="ECO:0007669"/>
    <property type="project" value="UniProtKB-KW"/>
</dbReference>
<dbReference type="Pfam" id="PF13377">
    <property type="entry name" value="Peripla_BP_3"/>
    <property type="match status" value="1"/>
</dbReference>
<dbReference type="EMBL" id="JBHUCX010000013">
    <property type="protein sequence ID" value="MFD1673775.1"/>
    <property type="molecule type" value="Genomic_DNA"/>
</dbReference>
<dbReference type="InterPro" id="IPR010982">
    <property type="entry name" value="Lambda_DNA-bd_dom_sf"/>
</dbReference>
<name>A0ABW4JE98_9BACL</name>
<evidence type="ECO:0000256" key="3">
    <source>
        <dbReference type="ARBA" id="ARBA00023163"/>
    </source>
</evidence>
<feature type="domain" description="HTH cro/C1-type" evidence="5">
    <location>
        <begin position="2"/>
        <end position="32"/>
    </location>
</feature>
<dbReference type="InterPro" id="IPR028082">
    <property type="entry name" value="Peripla_BP_I"/>
</dbReference>
<proteinExistence type="predicted"/>
<evidence type="ECO:0000259" key="5">
    <source>
        <dbReference type="PROSITE" id="PS50943"/>
    </source>
</evidence>
<reference evidence="7" key="1">
    <citation type="journal article" date="2019" name="Int. J. Syst. Evol. Microbiol.">
        <title>The Global Catalogue of Microorganisms (GCM) 10K type strain sequencing project: providing services to taxonomists for standard genome sequencing and annotation.</title>
        <authorList>
            <consortium name="The Broad Institute Genomics Platform"/>
            <consortium name="The Broad Institute Genome Sequencing Center for Infectious Disease"/>
            <person name="Wu L."/>
            <person name="Ma J."/>
        </authorList>
    </citation>
    <scope>NUCLEOTIDE SEQUENCE [LARGE SCALE GENOMIC DNA]</scope>
    <source>
        <strain evidence="7">CGMCC 1.12286</strain>
    </source>
</reference>
<dbReference type="PRINTS" id="PR00036">
    <property type="entry name" value="HTHLACI"/>
</dbReference>
<protein>
    <submittedName>
        <fullName evidence="6">LacI family DNA-binding transcriptional regulator</fullName>
    </submittedName>
</protein>
<keyword evidence="2 6" id="KW-0238">DNA-binding</keyword>
<dbReference type="Proteomes" id="UP001597079">
    <property type="component" value="Unassembled WGS sequence"/>
</dbReference>
<evidence type="ECO:0000256" key="2">
    <source>
        <dbReference type="ARBA" id="ARBA00023125"/>
    </source>
</evidence>
<dbReference type="PROSITE" id="PS50932">
    <property type="entry name" value="HTH_LACI_2"/>
    <property type="match status" value="1"/>
</dbReference>
<dbReference type="Pfam" id="PF00356">
    <property type="entry name" value="LacI"/>
    <property type="match status" value="1"/>
</dbReference>
<feature type="domain" description="HTH lacI-type" evidence="4">
    <location>
        <begin position="2"/>
        <end position="56"/>
    </location>
</feature>
<dbReference type="PANTHER" id="PTHR30146:SF109">
    <property type="entry name" value="HTH-TYPE TRANSCRIPTIONAL REGULATOR GALS"/>
    <property type="match status" value="1"/>
</dbReference>
<gene>
    <name evidence="6" type="ORF">ACFSB2_03505</name>
</gene>
<evidence type="ECO:0000313" key="6">
    <source>
        <dbReference type="EMBL" id="MFD1673775.1"/>
    </source>
</evidence>
<comment type="caution">
    <text evidence="6">The sequence shown here is derived from an EMBL/GenBank/DDBJ whole genome shotgun (WGS) entry which is preliminary data.</text>
</comment>
<dbReference type="Gene3D" id="1.10.260.40">
    <property type="entry name" value="lambda repressor-like DNA-binding domains"/>
    <property type="match status" value="1"/>
</dbReference>
<dbReference type="PROSITE" id="PS00356">
    <property type="entry name" value="HTH_LACI_1"/>
    <property type="match status" value="1"/>
</dbReference>
<dbReference type="RefSeq" id="WP_377941300.1">
    <property type="nucleotide sequence ID" value="NZ_JBHUCX010000013.1"/>
</dbReference>
<dbReference type="CDD" id="cd06267">
    <property type="entry name" value="PBP1_LacI_sugar_binding-like"/>
    <property type="match status" value="1"/>
</dbReference>
<dbReference type="SUPFAM" id="SSF53822">
    <property type="entry name" value="Periplasmic binding protein-like I"/>
    <property type="match status" value="1"/>
</dbReference>
<dbReference type="PANTHER" id="PTHR30146">
    <property type="entry name" value="LACI-RELATED TRANSCRIPTIONAL REPRESSOR"/>
    <property type="match status" value="1"/>
</dbReference>
<organism evidence="6 7">
    <name type="scientific">Alicyclobacillus fodiniaquatilis</name>
    <dbReference type="NCBI Taxonomy" id="1661150"/>
    <lineage>
        <taxon>Bacteria</taxon>
        <taxon>Bacillati</taxon>
        <taxon>Bacillota</taxon>
        <taxon>Bacilli</taxon>
        <taxon>Bacillales</taxon>
        <taxon>Alicyclobacillaceae</taxon>
        <taxon>Alicyclobacillus</taxon>
    </lineage>
</organism>
<evidence type="ECO:0000259" key="4">
    <source>
        <dbReference type="PROSITE" id="PS50932"/>
    </source>
</evidence>
<evidence type="ECO:0000256" key="1">
    <source>
        <dbReference type="ARBA" id="ARBA00023015"/>
    </source>
</evidence>
<dbReference type="InterPro" id="IPR046335">
    <property type="entry name" value="LacI/GalR-like_sensor"/>
</dbReference>
<dbReference type="Gene3D" id="3.40.50.2300">
    <property type="match status" value="2"/>
</dbReference>